<proteinExistence type="predicted"/>
<protein>
    <submittedName>
        <fullName evidence="1">Uncharacterized protein</fullName>
    </submittedName>
</protein>
<organism evidence="1">
    <name type="scientific">Myoviridae sp. ctbEa13</name>
    <dbReference type="NCBI Taxonomy" id="2825136"/>
    <lineage>
        <taxon>Viruses</taxon>
        <taxon>Duplodnaviria</taxon>
        <taxon>Heunggongvirae</taxon>
        <taxon>Uroviricota</taxon>
        <taxon>Caudoviricetes</taxon>
    </lineage>
</organism>
<name>A0A8S5VBJ2_9CAUD</name>
<reference evidence="1" key="1">
    <citation type="journal article" date="2021" name="Proc. Natl. Acad. Sci. U.S.A.">
        <title>A Catalog of Tens of Thousands of Viruses from Human Metagenomes Reveals Hidden Associations with Chronic Diseases.</title>
        <authorList>
            <person name="Tisza M.J."/>
            <person name="Buck C.B."/>
        </authorList>
    </citation>
    <scope>NUCLEOTIDE SEQUENCE</scope>
    <source>
        <strain evidence="1">CtbEa13</strain>
    </source>
</reference>
<evidence type="ECO:0000313" key="1">
    <source>
        <dbReference type="EMBL" id="DAG04078.1"/>
    </source>
</evidence>
<dbReference type="EMBL" id="BK016237">
    <property type="protein sequence ID" value="DAG04078.1"/>
    <property type="molecule type" value="Genomic_DNA"/>
</dbReference>
<sequence length="310" mass="34734">MDEFYQSIKISPEVDESALDKASTTMESSAMSAFAGFMKSAAKVGVEFNRSFTNGFSSGTSTLSKQLYKAGSDVSDIASAFLTDWKAGVMELANMYLERLGNLISDALDELNNIADYSRLSNARTRQLAFTYGFSGSQAYGYDKAMSLMGYSSLEDLMYANTKEQKMFRELFTNYTDKYNKLYDSGFFNTLVEYNVEMSNFEEELKMQVVQFIVDNKDLIHDGMEAIMFIAKIALQFTSKVVDFMQAINPFKSYKSSYESATAGDIIKNYTTSNKSVKVDNTFNYTGNAGQDAFYKSGQLILQQMIAALK</sequence>
<accession>A0A8S5VBJ2</accession>